<keyword evidence="6" id="KW-0479">Metal-binding</keyword>
<evidence type="ECO:0000256" key="4">
    <source>
        <dbReference type="ARBA" id="ARBA00022603"/>
    </source>
</evidence>
<dbReference type="InterPro" id="IPR003265">
    <property type="entry name" value="HhH-GPD_domain"/>
</dbReference>
<evidence type="ECO:0000256" key="11">
    <source>
        <dbReference type="ARBA" id="ARBA00023159"/>
    </source>
</evidence>
<dbReference type="Proteomes" id="UP001232750">
    <property type="component" value="Unassembled WGS sequence"/>
</dbReference>
<evidence type="ECO:0000256" key="9">
    <source>
        <dbReference type="ARBA" id="ARBA00023015"/>
    </source>
</evidence>
<keyword evidence="11" id="KW-0010">Activator</keyword>
<dbReference type="InterPro" id="IPR035451">
    <property type="entry name" value="Ada-like_dom_sf"/>
</dbReference>
<keyword evidence="13" id="KW-0234">DNA repair</keyword>
<organism evidence="16 17">
    <name type="scientific">Gordonibacter faecis</name>
    <dbReference type="NCBI Taxonomy" id="3047475"/>
    <lineage>
        <taxon>Bacteria</taxon>
        <taxon>Bacillati</taxon>
        <taxon>Actinomycetota</taxon>
        <taxon>Coriobacteriia</taxon>
        <taxon>Eggerthellales</taxon>
        <taxon>Eggerthellaceae</taxon>
        <taxon>Gordonibacter</taxon>
    </lineage>
</organism>
<dbReference type="InterPro" id="IPR009057">
    <property type="entry name" value="Homeodomain-like_sf"/>
</dbReference>
<dbReference type="InterPro" id="IPR018062">
    <property type="entry name" value="HTH_AraC-typ_CS"/>
</dbReference>
<dbReference type="InterPro" id="IPR051912">
    <property type="entry name" value="Alkylbase_DNA_Glycosylase/TA"/>
</dbReference>
<keyword evidence="9" id="KW-0805">Transcription regulation</keyword>
<dbReference type="EMBL" id="JASJEU010000013">
    <property type="protein sequence ID" value="MDJ1650489.1"/>
    <property type="molecule type" value="Genomic_DNA"/>
</dbReference>
<keyword evidence="5" id="KW-0808">Transferase</keyword>
<dbReference type="Pfam" id="PF06029">
    <property type="entry name" value="AlkA_N"/>
    <property type="match status" value="1"/>
</dbReference>
<evidence type="ECO:0000256" key="7">
    <source>
        <dbReference type="ARBA" id="ARBA00022763"/>
    </source>
</evidence>
<gene>
    <name evidence="16" type="ORF">QNJ86_06730</name>
</gene>
<dbReference type="SUPFAM" id="SSF48150">
    <property type="entry name" value="DNA-glycosylase"/>
    <property type="match status" value="1"/>
</dbReference>
<dbReference type="SUPFAM" id="SSF57884">
    <property type="entry name" value="Ada DNA repair protein, N-terminal domain (N-Ada 10)"/>
    <property type="match status" value="1"/>
</dbReference>
<dbReference type="InterPro" id="IPR023170">
    <property type="entry name" value="HhH_base_excis_C"/>
</dbReference>
<dbReference type="SMART" id="SM01009">
    <property type="entry name" value="AlkA_N"/>
    <property type="match status" value="1"/>
</dbReference>
<dbReference type="Pfam" id="PF02805">
    <property type="entry name" value="Ada_Zn_binding"/>
    <property type="match status" value="1"/>
</dbReference>
<keyword evidence="8" id="KW-0862">Zinc</keyword>
<dbReference type="SMART" id="SM00478">
    <property type="entry name" value="ENDO3c"/>
    <property type="match status" value="1"/>
</dbReference>
<dbReference type="Gene3D" id="3.40.10.10">
    <property type="entry name" value="DNA Methylphosphotriester Repair Domain"/>
    <property type="match status" value="1"/>
</dbReference>
<feature type="domain" description="HTH araC/xylS-type" evidence="15">
    <location>
        <begin position="111"/>
        <end position="212"/>
    </location>
</feature>
<dbReference type="InterPro" id="IPR037046">
    <property type="entry name" value="AlkA_N_sf"/>
</dbReference>
<dbReference type="Gene3D" id="1.10.340.30">
    <property type="entry name" value="Hypothetical protein, domain 2"/>
    <property type="match status" value="1"/>
</dbReference>
<dbReference type="RefSeq" id="WP_283831839.1">
    <property type="nucleotide sequence ID" value="NZ_JASJEU010000013.1"/>
</dbReference>
<dbReference type="PANTHER" id="PTHR43003">
    <property type="entry name" value="DNA-3-METHYLADENINE GLYCOSYLASE"/>
    <property type="match status" value="1"/>
</dbReference>
<keyword evidence="17" id="KW-1185">Reference proteome</keyword>
<feature type="region of interest" description="Disordered" evidence="14">
    <location>
        <begin position="520"/>
        <end position="547"/>
    </location>
</feature>
<dbReference type="PROSITE" id="PS01124">
    <property type="entry name" value="HTH_ARAC_FAMILY_2"/>
    <property type="match status" value="1"/>
</dbReference>
<dbReference type="SUPFAM" id="SSF46689">
    <property type="entry name" value="Homeodomain-like"/>
    <property type="match status" value="2"/>
</dbReference>
<evidence type="ECO:0000256" key="5">
    <source>
        <dbReference type="ARBA" id="ARBA00022679"/>
    </source>
</evidence>
<keyword evidence="4" id="KW-0489">Methyltransferase</keyword>
<keyword evidence="10" id="KW-0238">DNA-binding</keyword>
<evidence type="ECO:0000256" key="13">
    <source>
        <dbReference type="ARBA" id="ARBA00023204"/>
    </source>
</evidence>
<evidence type="ECO:0000256" key="3">
    <source>
        <dbReference type="ARBA" id="ARBA00012000"/>
    </source>
</evidence>
<dbReference type="Gene3D" id="1.10.1670.10">
    <property type="entry name" value="Helix-hairpin-Helix base-excision DNA repair enzymes (C-terminal)"/>
    <property type="match status" value="1"/>
</dbReference>
<dbReference type="PANTHER" id="PTHR43003:SF13">
    <property type="entry name" value="DNA-3-METHYLADENINE GLYCOSYLASE 2"/>
    <property type="match status" value="1"/>
</dbReference>
<keyword evidence="12" id="KW-0804">Transcription</keyword>
<evidence type="ECO:0000256" key="6">
    <source>
        <dbReference type="ARBA" id="ARBA00022723"/>
    </source>
</evidence>
<dbReference type="InterPro" id="IPR018060">
    <property type="entry name" value="HTH_AraC"/>
</dbReference>
<evidence type="ECO:0000313" key="16">
    <source>
        <dbReference type="EMBL" id="MDJ1650489.1"/>
    </source>
</evidence>
<comment type="caution">
    <text evidence="16">The sequence shown here is derived from an EMBL/GenBank/DDBJ whole genome shotgun (WGS) entry which is preliminary data.</text>
</comment>
<name>A0ABT7DLS2_9ACTN</name>
<dbReference type="CDD" id="cd00056">
    <property type="entry name" value="ENDO3c"/>
    <property type="match status" value="1"/>
</dbReference>
<evidence type="ECO:0000256" key="10">
    <source>
        <dbReference type="ARBA" id="ARBA00023125"/>
    </source>
</evidence>
<evidence type="ECO:0000256" key="1">
    <source>
        <dbReference type="ARBA" id="ARBA00000086"/>
    </source>
</evidence>
<dbReference type="SMART" id="SM00342">
    <property type="entry name" value="HTH_ARAC"/>
    <property type="match status" value="1"/>
</dbReference>
<dbReference type="InterPro" id="IPR011257">
    <property type="entry name" value="DNA_glycosylase"/>
</dbReference>
<keyword evidence="7" id="KW-0227">DNA damage</keyword>
<dbReference type="EC" id="3.2.2.21" evidence="3"/>
<dbReference type="PROSITE" id="PS00041">
    <property type="entry name" value="HTH_ARAC_FAMILY_1"/>
    <property type="match status" value="1"/>
</dbReference>
<comment type="cofactor">
    <cofactor evidence="2">
        <name>Zn(2+)</name>
        <dbReference type="ChEBI" id="CHEBI:29105"/>
    </cofactor>
</comment>
<accession>A0ABT7DLS2</accession>
<dbReference type="Pfam" id="PF00730">
    <property type="entry name" value="HhH-GPD"/>
    <property type="match status" value="1"/>
</dbReference>
<dbReference type="Pfam" id="PF12833">
    <property type="entry name" value="HTH_18"/>
    <property type="match status" value="1"/>
</dbReference>
<evidence type="ECO:0000259" key="15">
    <source>
        <dbReference type="PROSITE" id="PS01124"/>
    </source>
</evidence>
<evidence type="ECO:0000256" key="8">
    <source>
        <dbReference type="ARBA" id="ARBA00022833"/>
    </source>
</evidence>
<sequence>MVDNVSAAGREQDEAAAPVEVASFTGTTLPSDDVCWEALCAHDARLDGLFFVAVKSTGIYCRATVCPARRPKRENCVFFKTAAEAEAAGFRPCLKCRPELAPGAPVAPDTENAVRCAAELIREGVGSARIAEVARELGLSERQLRRLFERAFGVTPATYRATCRLLLAKSLLTDTDLPVTRVAFACGFSSVRRFNDAFSQRYRMPPTHFRARAKEGAPRAAEGPIVLHVGYRPPYRFDILLDFLRKRAIEGVEAVEDGVYARVVRLDADGERPDAKPRIGWIQVVDEPARNRLALTVSPELFGDLPLVVARVRRLFDTDCVPAAVEAGLSDFYARVPASRHIPGVRLPCCFDSFEMAVRAILGQQITVKAAGTLAGRVARVFGTPAEVPNASLTTAFPPPEAFCTFDAAERLGELGVIGQRARAICALARGIVAGEIDLRPGADLGENARALAAIPGIGEWTVQYLLMRAYGYPDGFPSSDLGVREAFPNLNPRDIARLSEAWSPFRSYAVMSLWCAPHEEPPKKPATPRRKKKVAKEAEGSMRPTT</sequence>
<comment type="catalytic activity">
    <reaction evidence="1">
        <text>Hydrolysis of alkylated DNA, releasing 3-methyladenine, 3-methylguanine, 7-methylguanine and 7-methyladenine.</text>
        <dbReference type="EC" id="3.2.2.21"/>
    </reaction>
</comment>
<dbReference type="SUPFAM" id="SSF55945">
    <property type="entry name" value="TATA-box binding protein-like"/>
    <property type="match status" value="1"/>
</dbReference>
<dbReference type="Gene3D" id="3.30.310.20">
    <property type="entry name" value="DNA-3-methyladenine glycosylase AlkA, N-terminal domain"/>
    <property type="match status" value="1"/>
</dbReference>
<dbReference type="InterPro" id="IPR010316">
    <property type="entry name" value="AlkA_N"/>
</dbReference>
<proteinExistence type="predicted"/>
<protein>
    <recommendedName>
        <fullName evidence="3">DNA-3-methyladenine glycosylase II</fullName>
        <ecNumber evidence="3">3.2.2.21</ecNumber>
    </recommendedName>
</protein>
<evidence type="ECO:0000256" key="2">
    <source>
        <dbReference type="ARBA" id="ARBA00001947"/>
    </source>
</evidence>
<evidence type="ECO:0000256" key="14">
    <source>
        <dbReference type="SAM" id="MobiDB-lite"/>
    </source>
</evidence>
<evidence type="ECO:0000256" key="12">
    <source>
        <dbReference type="ARBA" id="ARBA00023163"/>
    </source>
</evidence>
<dbReference type="Gene3D" id="1.10.10.60">
    <property type="entry name" value="Homeodomain-like"/>
    <property type="match status" value="2"/>
</dbReference>
<reference evidence="16 17" key="1">
    <citation type="submission" date="2023-05" db="EMBL/GenBank/DDBJ databases">
        <title>Gordonibacter KGMB12511T sp. nov., isolated from faeces of healthy Korean.</title>
        <authorList>
            <person name="Kim H.S."/>
            <person name="Kim J.-S."/>
            <person name="Suh M.K."/>
            <person name="Eom M.K."/>
            <person name="Do H.E."/>
            <person name="Lee J.-S."/>
        </authorList>
    </citation>
    <scope>NUCLEOTIDE SEQUENCE [LARGE SCALE GENOMIC DNA]</scope>
    <source>
        <strain evidence="16 17">KGMB12511</strain>
    </source>
</reference>
<dbReference type="InterPro" id="IPR004026">
    <property type="entry name" value="Ada_DNA_repair_Zn-bd"/>
</dbReference>
<evidence type="ECO:0000313" key="17">
    <source>
        <dbReference type="Proteomes" id="UP001232750"/>
    </source>
</evidence>